<dbReference type="Gene3D" id="3.90.730.10">
    <property type="entry name" value="Ribonuclease T2-like"/>
    <property type="match status" value="1"/>
</dbReference>
<dbReference type="Proteomes" id="UP000332933">
    <property type="component" value="Unassembled WGS sequence"/>
</dbReference>
<dbReference type="InterPro" id="IPR036430">
    <property type="entry name" value="RNase_T2-like_sf"/>
</dbReference>
<evidence type="ECO:0000313" key="4">
    <source>
        <dbReference type="EMBL" id="VFT88628.1"/>
    </source>
</evidence>
<proteinExistence type="inferred from homology"/>
<dbReference type="PROSITE" id="PS00530">
    <property type="entry name" value="RNASE_T2_1"/>
    <property type="match status" value="1"/>
</dbReference>
<evidence type="ECO:0000256" key="2">
    <source>
        <dbReference type="RuleBase" id="RU004328"/>
    </source>
</evidence>
<protein>
    <submittedName>
        <fullName evidence="4">Aste57867_11772 protein</fullName>
    </submittedName>
</protein>
<dbReference type="PANTHER" id="PTHR11240">
    <property type="entry name" value="RIBONUCLEASE T2"/>
    <property type="match status" value="1"/>
</dbReference>
<reference evidence="4 5" key="1">
    <citation type="submission" date="2019-03" db="EMBL/GenBank/DDBJ databases">
        <authorList>
            <person name="Gaulin E."/>
            <person name="Dumas B."/>
        </authorList>
    </citation>
    <scope>NUCLEOTIDE SEQUENCE [LARGE SCALE GENOMIC DNA]</scope>
    <source>
        <strain evidence="4">CBS 568.67</strain>
    </source>
</reference>
<dbReference type="GO" id="GO:0003723">
    <property type="term" value="F:RNA binding"/>
    <property type="evidence" value="ECO:0007669"/>
    <property type="project" value="InterPro"/>
</dbReference>
<dbReference type="SUPFAM" id="SSF55895">
    <property type="entry name" value="Ribonuclease Rh-like"/>
    <property type="match status" value="1"/>
</dbReference>
<evidence type="ECO:0000256" key="1">
    <source>
        <dbReference type="ARBA" id="ARBA00007469"/>
    </source>
</evidence>
<reference evidence="3" key="2">
    <citation type="submission" date="2019-06" db="EMBL/GenBank/DDBJ databases">
        <title>Genomics analysis of Aphanomyces spp. identifies a new class of oomycete effector associated with host adaptation.</title>
        <authorList>
            <person name="Gaulin E."/>
        </authorList>
    </citation>
    <scope>NUCLEOTIDE SEQUENCE</scope>
    <source>
        <strain evidence="3">CBS 578.67</strain>
    </source>
</reference>
<dbReference type="PANTHER" id="PTHR11240:SF22">
    <property type="entry name" value="RIBONUCLEASE T2"/>
    <property type="match status" value="1"/>
</dbReference>
<name>A0A485KVT9_9STRA</name>
<sequence length="226" mass="24459">MDIASAASFNDLFANITTNIALPEVATASANFDIYVLSQSWQPYFCTTGNYQGCRNPTNIMQSQLTIHGLWPNSDQGPAPVDCEGPALTDDDIAAAGADDVANYWPDVKTGGWTFVSNEWSKHGTCSGLSAASYVKAALDLQKLVGTPDVISMNIGRNNILAGDIRTAYGSDYVSLICKGSNHALSEVRTCFSSDLKNQIPCPYYILKQDTCGKQRNSRVSIYSFN</sequence>
<keyword evidence="5" id="KW-1185">Reference proteome</keyword>
<dbReference type="EMBL" id="VJMH01005311">
    <property type="protein sequence ID" value="KAF0697545.1"/>
    <property type="molecule type" value="Genomic_DNA"/>
</dbReference>
<dbReference type="AlphaFoldDB" id="A0A485KVT9"/>
<gene>
    <name evidence="4" type="primary">Aste57867_11772</name>
    <name evidence="3" type="ORF">As57867_011727</name>
    <name evidence="4" type="ORF">ASTE57867_11772</name>
</gene>
<organism evidence="4 5">
    <name type="scientific">Aphanomyces stellatus</name>
    <dbReference type="NCBI Taxonomy" id="120398"/>
    <lineage>
        <taxon>Eukaryota</taxon>
        <taxon>Sar</taxon>
        <taxon>Stramenopiles</taxon>
        <taxon>Oomycota</taxon>
        <taxon>Saprolegniomycetes</taxon>
        <taxon>Saprolegniales</taxon>
        <taxon>Verrucalvaceae</taxon>
        <taxon>Aphanomyces</taxon>
    </lineage>
</organism>
<dbReference type="OrthoDB" id="62942at2759"/>
<accession>A0A485KVT9</accession>
<evidence type="ECO:0000313" key="3">
    <source>
        <dbReference type="EMBL" id="KAF0697545.1"/>
    </source>
</evidence>
<dbReference type="Pfam" id="PF00445">
    <property type="entry name" value="Ribonuclease_T2"/>
    <property type="match status" value="1"/>
</dbReference>
<dbReference type="GO" id="GO:0033897">
    <property type="term" value="F:ribonuclease T2 activity"/>
    <property type="evidence" value="ECO:0007669"/>
    <property type="project" value="InterPro"/>
</dbReference>
<comment type="similarity">
    <text evidence="1 2">Belongs to the RNase T2 family.</text>
</comment>
<dbReference type="InterPro" id="IPR001568">
    <property type="entry name" value="RNase_T2-like"/>
</dbReference>
<dbReference type="InterPro" id="IPR018188">
    <property type="entry name" value="RNase_T2_His_AS_1"/>
</dbReference>
<dbReference type="GO" id="GO:0006401">
    <property type="term" value="P:RNA catabolic process"/>
    <property type="evidence" value="ECO:0007669"/>
    <property type="project" value="UniProtKB-ARBA"/>
</dbReference>
<evidence type="ECO:0000313" key="5">
    <source>
        <dbReference type="Proteomes" id="UP000332933"/>
    </source>
</evidence>
<dbReference type="EMBL" id="CAADRA010005332">
    <property type="protein sequence ID" value="VFT88628.1"/>
    <property type="molecule type" value="Genomic_DNA"/>
</dbReference>